<reference evidence="6 7" key="1">
    <citation type="submission" date="2020-06" db="EMBL/GenBank/DDBJ databases">
        <authorList>
            <person name="Voronona O.L."/>
            <person name="Aksenova E.I."/>
            <person name="Kunda M.S."/>
            <person name="Semenov A.N."/>
            <person name="Ryzhova N."/>
        </authorList>
    </citation>
    <scope>NUCLEOTIDE SEQUENCE [LARGE SCALE GENOMIC DNA]</scope>
    <source>
        <strain evidence="6 7">MPKMM3633</strain>
    </source>
</reference>
<dbReference type="Pfam" id="PF06744">
    <property type="entry name" value="IcmF_C"/>
    <property type="match status" value="1"/>
</dbReference>
<evidence type="ECO:0000259" key="5">
    <source>
        <dbReference type="Pfam" id="PF21070"/>
    </source>
</evidence>
<gene>
    <name evidence="6" type="ORF">MP3633_1107</name>
</gene>
<dbReference type="Proteomes" id="UP000509371">
    <property type="component" value="Chromosome"/>
</dbReference>
<evidence type="ECO:0000313" key="7">
    <source>
        <dbReference type="Proteomes" id="UP000509371"/>
    </source>
</evidence>
<sequence>MFKSLVGLLKKIVPSLTAALPFLIILTIILVNAAIWWAGPWFEFDGEMPFSSISARVLTMAIFTLTCIAIWGVFQWRKLAAYTAVLQKEEALKEDPVKAAEERQEEELNSVMLSMKENLNKRNYLYSLPWYLVMGLENAGKTSLINRSGQNYAFSSVLKTSGKGSGNPYSFDWWIGDKSVLIDPDGELLTQGKDGLDSDNDGVMEKRLWEHFICWLERTRSRRPLNGIVLAIDISKLATSTVYERKAYATILRSRIRELMETLSTRLPVYITLTKLDLLYGFEPFFAGYTKDQRDEVLGFTFSLGSVENHDRWMTEFDTEYDEFINKVSETLPHIVAKGIDDEERNAIYSFTRQISGLKEVLSVFFQDALSSDQFSTSALVRGVYFASVYQQGVPTNAFDDAASRRYGLTHAINRAQDAKNSTMYFTKTLFNNIIYPEAGIASDNFRVTRQKKRIMLMSFLACSVASLILLGSWHRYYIKNINQTDAVLSKVNTYMHEYPEGSKLVSQKEILPPLNTIRDATLEFGFFRDKPMYISDLGLYQGHMIGPQVETTYLSLLEFRYLPSLMVDLIADLKEANNDEDRLAVLRVYRMLVDKSGRYDDFVLNYFSRKWQIKFSGNKEIQDKLLQHLEYALQHTDLYTQRENGDESAIAVLKPYEKLIAKVQSELGALPIDERVYRNLKLSAQTTLGSPINVRSLVGPAFDLVFDEREVGSNKLYVPKMLSKDGFESYFVPESESVSDLALIDSWVLGQTESAQFSKADKQALKEKIRSSYVSDYTNTWRALLNEIDIKYFSNINEAVDILDNLTGNSEPLQRLLSTLGDNTKLFPEIPEDKAAREEVQKSAKYNMALKIDVPFTDLNNMLETTDGKPAYLEEVLLSIEQLKVYLTAIQDAPDVGRAALETTKTRTSMSSVDPIFTLSRIANGLPKPLDSMMSKLANESWYVIKQEAIRYLEVRWHDDIYKVYEQKFAGKYPFDPGSNRDVSLQDFEAFFAPNGTLDRFYNDQLKMFIEENLDLNGGTQNKSLIRSDVLSQLENAKLIQDAFFNKKGILDVAFGVEPIKLTSNKRRGVLNVDGQYLSYSHGPRSNVEMIWPNTLRDTTISKVTLVPTQSNFSPRSVSSEGPWALYRLLDKANVVSASDSGVIYQFNVDDGDMEIRVNTDEESNPFTRRLFQSFDLSKTLY</sequence>
<dbReference type="Pfam" id="PF14331">
    <property type="entry name" value="IcmF-related_N"/>
    <property type="match status" value="1"/>
</dbReference>
<dbReference type="PANTHER" id="PTHR36153:SF5">
    <property type="entry name" value="EXPORTED PROTEIN"/>
    <property type="match status" value="1"/>
</dbReference>
<evidence type="ECO:0000259" key="2">
    <source>
        <dbReference type="Pfam" id="PF06744"/>
    </source>
</evidence>
<dbReference type="AlphaFoldDB" id="A0A859CV18"/>
<keyword evidence="1" id="KW-1133">Transmembrane helix</keyword>
<dbReference type="InterPro" id="IPR017731">
    <property type="entry name" value="TssM1-like"/>
</dbReference>
<dbReference type="KEGG" id="mpri:MP3633_1107"/>
<evidence type="ECO:0000313" key="6">
    <source>
        <dbReference type="EMBL" id="QKK79842.1"/>
    </source>
</evidence>
<feature type="transmembrane region" description="Helical" evidence="1">
    <location>
        <begin position="57"/>
        <end position="74"/>
    </location>
</feature>
<keyword evidence="1" id="KW-0472">Membrane</keyword>
<dbReference type="Pfam" id="PF21070">
    <property type="entry name" value="IcmF_helical"/>
    <property type="match status" value="1"/>
</dbReference>
<feature type="domain" description="Type VI secretion system IcmF C-terminal" evidence="2">
    <location>
        <begin position="1056"/>
        <end position="1162"/>
    </location>
</feature>
<accession>A0A859CV18</accession>
<dbReference type="InterPro" id="IPR010623">
    <property type="entry name" value="IcmF_C"/>
</dbReference>
<dbReference type="InterPro" id="IPR027417">
    <property type="entry name" value="P-loop_NTPase"/>
</dbReference>
<evidence type="ECO:0000256" key="1">
    <source>
        <dbReference type="SAM" id="Phobius"/>
    </source>
</evidence>
<dbReference type="InterPro" id="IPR025743">
    <property type="entry name" value="TssM1_N"/>
</dbReference>
<feature type="domain" description="IcmF-related" evidence="3">
    <location>
        <begin position="512"/>
        <end position="825"/>
    </location>
</feature>
<organism evidence="6 7">
    <name type="scientific">Marinomonas primoryensis</name>
    <dbReference type="NCBI Taxonomy" id="178399"/>
    <lineage>
        <taxon>Bacteria</taxon>
        <taxon>Pseudomonadati</taxon>
        <taxon>Pseudomonadota</taxon>
        <taxon>Gammaproteobacteria</taxon>
        <taxon>Oceanospirillales</taxon>
        <taxon>Oceanospirillaceae</taxon>
        <taxon>Marinomonas</taxon>
    </lineage>
</organism>
<dbReference type="RefSeq" id="WP_176334762.1">
    <property type="nucleotide sequence ID" value="NZ_BAAAEF010000029.1"/>
</dbReference>
<evidence type="ECO:0000259" key="3">
    <source>
        <dbReference type="Pfam" id="PF06761"/>
    </source>
</evidence>
<dbReference type="InterPro" id="IPR053156">
    <property type="entry name" value="T6SS_TssM-like"/>
</dbReference>
<feature type="transmembrane region" description="Helical" evidence="1">
    <location>
        <begin position="455"/>
        <end position="474"/>
    </location>
</feature>
<name>A0A859CV18_9GAMM</name>
<dbReference type="NCBIfam" id="TIGR03348">
    <property type="entry name" value="VI_IcmF"/>
    <property type="match status" value="1"/>
</dbReference>
<dbReference type="InterPro" id="IPR009612">
    <property type="entry name" value="IcmF-rel"/>
</dbReference>
<feature type="domain" description="Type VI secretion system component TssM1 helical" evidence="5">
    <location>
        <begin position="954"/>
        <end position="1013"/>
    </location>
</feature>
<dbReference type="EMBL" id="CP054301">
    <property type="protein sequence ID" value="QKK79842.1"/>
    <property type="molecule type" value="Genomic_DNA"/>
</dbReference>
<protein>
    <submittedName>
        <fullName evidence="6">T6SS component TssM (IcmF/VasK)</fullName>
    </submittedName>
</protein>
<dbReference type="PANTHER" id="PTHR36153">
    <property type="entry name" value="INNER MEMBRANE PROTEIN-RELATED"/>
    <property type="match status" value="1"/>
</dbReference>
<feature type="transmembrane region" description="Helical" evidence="1">
    <location>
        <begin position="12"/>
        <end position="37"/>
    </location>
</feature>
<dbReference type="InterPro" id="IPR048677">
    <property type="entry name" value="TssM1_hel"/>
</dbReference>
<dbReference type="CDD" id="cd00882">
    <property type="entry name" value="Ras_like_GTPase"/>
    <property type="match status" value="1"/>
</dbReference>
<dbReference type="SUPFAM" id="SSF52540">
    <property type="entry name" value="P-loop containing nucleoside triphosphate hydrolases"/>
    <property type="match status" value="1"/>
</dbReference>
<dbReference type="Pfam" id="PF06761">
    <property type="entry name" value="IcmF-related"/>
    <property type="match status" value="1"/>
</dbReference>
<proteinExistence type="predicted"/>
<feature type="domain" description="Type VI secretion system component TssM1 N-terminal" evidence="4">
    <location>
        <begin position="205"/>
        <end position="462"/>
    </location>
</feature>
<keyword evidence="1" id="KW-0812">Transmembrane</keyword>
<evidence type="ECO:0000259" key="4">
    <source>
        <dbReference type="Pfam" id="PF14331"/>
    </source>
</evidence>